<dbReference type="InterPro" id="IPR002156">
    <property type="entry name" value="RNaseH_domain"/>
</dbReference>
<dbReference type="OrthoDB" id="1741277at2759"/>
<dbReference type="STRING" id="180498.A0A067KMV2"/>
<dbReference type="PANTHER" id="PTHR47723:SF20">
    <property type="entry name" value="RNASE H TYPE-1 DOMAIN-CONTAINING PROTEIN"/>
    <property type="match status" value="1"/>
</dbReference>
<protein>
    <recommendedName>
        <fullName evidence="1">RNase H type-1 domain-containing protein</fullName>
    </recommendedName>
</protein>
<dbReference type="InterPro" id="IPR012337">
    <property type="entry name" value="RNaseH-like_sf"/>
</dbReference>
<dbReference type="InterPro" id="IPR053151">
    <property type="entry name" value="RNase_H-like"/>
</dbReference>
<dbReference type="CDD" id="cd06222">
    <property type="entry name" value="RNase_H_like"/>
    <property type="match status" value="1"/>
</dbReference>
<dbReference type="EMBL" id="KK914398">
    <property type="protein sequence ID" value="KDP37566.1"/>
    <property type="molecule type" value="Genomic_DNA"/>
</dbReference>
<feature type="domain" description="RNase H type-1" evidence="1">
    <location>
        <begin position="21"/>
        <end position="144"/>
    </location>
</feature>
<dbReference type="Proteomes" id="UP000027138">
    <property type="component" value="Unassembled WGS sequence"/>
</dbReference>
<dbReference type="Gene3D" id="3.30.420.10">
    <property type="entry name" value="Ribonuclease H-like superfamily/Ribonuclease H"/>
    <property type="match status" value="1"/>
</dbReference>
<proteinExistence type="predicted"/>
<gene>
    <name evidence="2" type="ORF">JCGZ_08257</name>
</gene>
<accession>A0A067KMV2</accession>
<dbReference type="InterPro" id="IPR044730">
    <property type="entry name" value="RNase_H-like_dom_plant"/>
</dbReference>
<organism evidence="2 3">
    <name type="scientific">Jatropha curcas</name>
    <name type="common">Barbados nut</name>
    <dbReference type="NCBI Taxonomy" id="180498"/>
    <lineage>
        <taxon>Eukaryota</taxon>
        <taxon>Viridiplantae</taxon>
        <taxon>Streptophyta</taxon>
        <taxon>Embryophyta</taxon>
        <taxon>Tracheophyta</taxon>
        <taxon>Spermatophyta</taxon>
        <taxon>Magnoliopsida</taxon>
        <taxon>eudicotyledons</taxon>
        <taxon>Gunneridae</taxon>
        <taxon>Pentapetalae</taxon>
        <taxon>rosids</taxon>
        <taxon>fabids</taxon>
        <taxon>Malpighiales</taxon>
        <taxon>Euphorbiaceae</taxon>
        <taxon>Crotonoideae</taxon>
        <taxon>Jatropheae</taxon>
        <taxon>Jatropha</taxon>
    </lineage>
</organism>
<name>A0A067KMV2_JATCU</name>
<dbReference type="InterPro" id="IPR036397">
    <property type="entry name" value="RNaseH_sf"/>
</dbReference>
<reference evidence="2 3" key="1">
    <citation type="journal article" date="2014" name="PLoS ONE">
        <title>Global Analysis of Gene Expression Profiles in Physic Nut (Jatropha curcas L.) Seedlings Exposed to Salt Stress.</title>
        <authorList>
            <person name="Zhang L."/>
            <person name="Zhang C."/>
            <person name="Wu P."/>
            <person name="Chen Y."/>
            <person name="Li M."/>
            <person name="Jiang H."/>
            <person name="Wu G."/>
        </authorList>
    </citation>
    <scope>NUCLEOTIDE SEQUENCE [LARGE SCALE GENOMIC DNA]</scope>
    <source>
        <strain evidence="3">cv. GZQX0401</strain>
        <tissue evidence="2">Young leaves</tissue>
    </source>
</reference>
<evidence type="ECO:0000313" key="2">
    <source>
        <dbReference type="EMBL" id="KDP37566.1"/>
    </source>
</evidence>
<dbReference type="Pfam" id="PF13456">
    <property type="entry name" value="RVT_3"/>
    <property type="match status" value="1"/>
</dbReference>
<evidence type="ECO:0000313" key="3">
    <source>
        <dbReference type="Proteomes" id="UP000027138"/>
    </source>
</evidence>
<dbReference type="AlphaFoldDB" id="A0A067KMV2"/>
<dbReference type="SUPFAM" id="SSF53098">
    <property type="entry name" value="Ribonuclease H-like"/>
    <property type="match status" value="1"/>
</dbReference>
<sequence>MVVGLVHVAWNYPAEGWVKLNVDGASKSNLGKGGGRRVLQDGFGKWLMAFVVKLGICNSMLAEVTALLFGLQLAWDSGFRRVEVSFYFLAMVHLVKGRSNPHNHIACYVAFLMQINTLLSKPWQVQVYRCFREANRVVDTLANIATFVEDHYQVLQNPSAEVRVILCEDTQGISRPRLVIAISFSIF</sequence>
<dbReference type="GO" id="GO:0003676">
    <property type="term" value="F:nucleic acid binding"/>
    <property type="evidence" value="ECO:0007669"/>
    <property type="project" value="InterPro"/>
</dbReference>
<dbReference type="GO" id="GO:0004523">
    <property type="term" value="F:RNA-DNA hybrid ribonuclease activity"/>
    <property type="evidence" value="ECO:0007669"/>
    <property type="project" value="InterPro"/>
</dbReference>
<dbReference type="PANTHER" id="PTHR47723">
    <property type="entry name" value="OS05G0353850 PROTEIN"/>
    <property type="match status" value="1"/>
</dbReference>
<evidence type="ECO:0000259" key="1">
    <source>
        <dbReference type="Pfam" id="PF13456"/>
    </source>
</evidence>
<keyword evidence="3" id="KW-1185">Reference proteome</keyword>